<evidence type="ECO:0000313" key="1">
    <source>
        <dbReference type="EMBL" id="AYD87331.1"/>
    </source>
</evidence>
<sequence>MAGRFFVQLIPIHEANGRQFDGDSIDGQELTLRVTDDGQLLIRNGSVAMFSDTPATYTVDDINGTAAVRLEIRILDTGDDA</sequence>
<proteinExistence type="predicted"/>
<organism evidence="1 2">
    <name type="scientific">Microbacterium phage ValentiniPuff</name>
    <dbReference type="NCBI Taxonomy" id="2315705"/>
    <lineage>
        <taxon>Viruses</taxon>
        <taxon>Duplodnaviria</taxon>
        <taxon>Heunggongvirae</taxon>
        <taxon>Uroviricota</taxon>
        <taxon>Caudoviricetes</taxon>
        <taxon>Valentinivirus</taxon>
        <taxon>Valentinivirus valentinipuff</taxon>
    </lineage>
</organism>
<protein>
    <submittedName>
        <fullName evidence="1">Uncharacterized protein</fullName>
    </submittedName>
</protein>
<reference evidence="1 2" key="1">
    <citation type="submission" date="2018-08" db="EMBL/GenBank/DDBJ databases">
        <authorList>
            <person name="Preder H."/>
            <person name="Servin-Meza L.A."/>
            <person name="Bonilla J.A."/>
            <person name="Klyczek K."/>
            <person name="Garlena R.A."/>
            <person name="Russell D.A."/>
            <person name="Pope W.H."/>
            <person name="Jacobs-Sera D."/>
            <person name="Hatfull G.F."/>
        </authorList>
    </citation>
    <scope>NUCLEOTIDE SEQUENCE [LARGE SCALE GENOMIC DNA]</scope>
</reference>
<dbReference type="Proteomes" id="UP000281993">
    <property type="component" value="Segment"/>
</dbReference>
<dbReference type="EMBL" id="MH825712">
    <property type="protein sequence ID" value="AYD87331.1"/>
    <property type="molecule type" value="Genomic_DNA"/>
</dbReference>
<keyword evidence="2" id="KW-1185">Reference proteome</keyword>
<gene>
    <name evidence="1" type="primary">29</name>
    <name evidence="1" type="ORF">SEA_VALENTINIPUFF_29</name>
</gene>
<name>A0A386KS74_9CAUD</name>
<accession>A0A386KS74</accession>
<evidence type="ECO:0000313" key="2">
    <source>
        <dbReference type="Proteomes" id="UP000281993"/>
    </source>
</evidence>